<reference evidence="2 3" key="1">
    <citation type="submission" date="2019-04" db="EMBL/GenBank/DDBJ databases">
        <title>Friends and foes A comparative genomics studyof 23 Aspergillus species from section Flavi.</title>
        <authorList>
            <consortium name="DOE Joint Genome Institute"/>
            <person name="Kjaerbolling I."/>
            <person name="Vesth T."/>
            <person name="Frisvad J.C."/>
            <person name="Nybo J.L."/>
            <person name="Theobald S."/>
            <person name="Kildgaard S."/>
            <person name="Isbrandt T."/>
            <person name="Kuo A."/>
            <person name="Sato A."/>
            <person name="Lyhne E.K."/>
            <person name="Kogle M.E."/>
            <person name="Wiebenga A."/>
            <person name="Kun R.S."/>
            <person name="Lubbers R.J."/>
            <person name="Makela M.R."/>
            <person name="Barry K."/>
            <person name="Chovatia M."/>
            <person name="Clum A."/>
            <person name="Daum C."/>
            <person name="Haridas S."/>
            <person name="He G."/>
            <person name="LaButti K."/>
            <person name="Lipzen A."/>
            <person name="Mondo S."/>
            <person name="Riley R."/>
            <person name="Salamov A."/>
            <person name="Simmons B.A."/>
            <person name="Magnuson J.K."/>
            <person name="Henrissat B."/>
            <person name="Mortensen U.H."/>
            <person name="Larsen T.O."/>
            <person name="Devries R.P."/>
            <person name="Grigoriev I.V."/>
            <person name="Machida M."/>
            <person name="Baker S.E."/>
            <person name="Andersen M.R."/>
        </authorList>
    </citation>
    <scope>NUCLEOTIDE SEQUENCE [LARGE SCALE GENOMIC DNA]</scope>
    <source>
        <strain evidence="2 3">IBT 29228</strain>
    </source>
</reference>
<dbReference type="Proteomes" id="UP000326198">
    <property type="component" value="Unassembled WGS sequence"/>
</dbReference>
<gene>
    <name evidence="2" type="ORF">BDV26DRAFT_291366</name>
</gene>
<evidence type="ECO:0000256" key="1">
    <source>
        <dbReference type="SAM" id="MobiDB-lite"/>
    </source>
</evidence>
<feature type="compositionally biased region" description="Polar residues" evidence="1">
    <location>
        <begin position="1"/>
        <end position="15"/>
    </location>
</feature>
<dbReference type="EMBL" id="ML736195">
    <property type="protein sequence ID" value="KAE8379343.1"/>
    <property type="molecule type" value="Genomic_DNA"/>
</dbReference>
<sequence>MFTEQTITGAQQTPTDGPEAPESSIPLEWEYGPVKVTGWVATDTLDGLFSPSIMGISLGNLEGNMKDGIRVKFALSKANGALVYYLKNGNEIWARLDIDVVFNGSYHDDFKLCSF</sequence>
<evidence type="ECO:0000313" key="2">
    <source>
        <dbReference type="EMBL" id="KAE8379343.1"/>
    </source>
</evidence>
<name>A0A5N7BC53_9EURO</name>
<feature type="region of interest" description="Disordered" evidence="1">
    <location>
        <begin position="1"/>
        <end position="25"/>
    </location>
</feature>
<evidence type="ECO:0000313" key="3">
    <source>
        <dbReference type="Proteomes" id="UP000326198"/>
    </source>
</evidence>
<dbReference type="OrthoDB" id="3832365at2759"/>
<dbReference type="AlphaFoldDB" id="A0A5N7BC53"/>
<protein>
    <submittedName>
        <fullName evidence="2">Uncharacterized protein</fullName>
    </submittedName>
</protein>
<accession>A0A5N7BC53</accession>
<keyword evidence="3" id="KW-1185">Reference proteome</keyword>
<organism evidence="2 3">
    <name type="scientific">Aspergillus bertholletiae</name>
    <dbReference type="NCBI Taxonomy" id="1226010"/>
    <lineage>
        <taxon>Eukaryota</taxon>
        <taxon>Fungi</taxon>
        <taxon>Dikarya</taxon>
        <taxon>Ascomycota</taxon>
        <taxon>Pezizomycotina</taxon>
        <taxon>Eurotiomycetes</taxon>
        <taxon>Eurotiomycetidae</taxon>
        <taxon>Eurotiales</taxon>
        <taxon>Aspergillaceae</taxon>
        <taxon>Aspergillus</taxon>
        <taxon>Aspergillus subgen. Circumdati</taxon>
    </lineage>
</organism>
<proteinExistence type="predicted"/>